<reference evidence="1 2" key="1">
    <citation type="submission" date="2023-03" db="EMBL/GenBank/DDBJ databases">
        <title>Thalassotalea loyana LMG 22536T draft genome sequence.</title>
        <authorList>
            <person name="Sawabe T."/>
        </authorList>
    </citation>
    <scope>NUCLEOTIDE SEQUENCE [LARGE SCALE GENOMIC DNA]</scope>
    <source>
        <strain evidence="1 2">LMG 22536</strain>
    </source>
</reference>
<comment type="caution">
    <text evidence="1">The sequence shown here is derived from an EMBL/GenBank/DDBJ whole genome shotgun (WGS) entry which is preliminary data.</text>
</comment>
<organism evidence="1 2">
    <name type="scientific">Thalassotalea loyana</name>
    <dbReference type="NCBI Taxonomy" id="280483"/>
    <lineage>
        <taxon>Bacteria</taxon>
        <taxon>Pseudomonadati</taxon>
        <taxon>Pseudomonadota</taxon>
        <taxon>Gammaproteobacteria</taxon>
        <taxon>Alteromonadales</taxon>
        <taxon>Colwelliaceae</taxon>
        <taxon>Thalassotalea</taxon>
    </lineage>
</organism>
<gene>
    <name evidence="1" type="ORF">tloyanaT_26390</name>
</gene>
<dbReference type="Proteomes" id="UP001157134">
    <property type="component" value="Unassembled WGS sequence"/>
</dbReference>
<name>A0ABQ6HHK8_9GAMM</name>
<evidence type="ECO:0000313" key="1">
    <source>
        <dbReference type="EMBL" id="GLX86386.1"/>
    </source>
</evidence>
<proteinExistence type="predicted"/>
<protein>
    <submittedName>
        <fullName evidence="1">Uncharacterized protein</fullName>
    </submittedName>
</protein>
<evidence type="ECO:0000313" key="2">
    <source>
        <dbReference type="Proteomes" id="UP001157134"/>
    </source>
</evidence>
<sequence>MTKFIHDEVLDAPIDKIIAEADRVIWIDTFSNDYTTITTNAIGSYIPTITKANGDTSGRKGTIQASSGISVDADGTFNHFAVVDDDASKVLYVGEAGASKPLTVGDTVDAPATDIEFSDPS</sequence>
<dbReference type="EMBL" id="BSSV01000006">
    <property type="protein sequence ID" value="GLX86386.1"/>
    <property type="molecule type" value="Genomic_DNA"/>
</dbReference>
<dbReference type="RefSeq" id="WP_284299382.1">
    <property type="nucleotide sequence ID" value="NZ_BSSV01000006.1"/>
</dbReference>
<keyword evidence="2" id="KW-1185">Reference proteome</keyword>
<accession>A0ABQ6HHK8</accession>